<gene>
    <name evidence="2" type="ORF">ARMGADRAFT_1022573</name>
</gene>
<organism evidence="2 3">
    <name type="scientific">Armillaria gallica</name>
    <name type="common">Bulbous honey fungus</name>
    <name type="synonym">Armillaria bulbosa</name>
    <dbReference type="NCBI Taxonomy" id="47427"/>
    <lineage>
        <taxon>Eukaryota</taxon>
        <taxon>Fungi</taxon>
        <taxon>Dikarya</taxon>
        <taxon>Basidiomycota</taxon>
        <taxon>Agaricomycotina</taxon>
        <taxon>Agaricomycetes</taxon>
        <taxon>Agaricomycetidae</taxon>
        <taxon>Agaricales</taxon>
        <taxon>Marasmiineae</taxon>
        <taxon>Physalacriaceae</taxon>
        <taxon>Armillaria</taxon>
    </lineage>
</organism>
<protein>
    <submittedName>
        <fullName evidence="2">Uncharacterized protein</fullName>
    </submittedName>
</protein>
<sequence length="164" mass="18643">MLFERTAADIQTSVSHATWLSSFASFLTDNPTALTALTCLFFLGTIVYRFSPPLSPRTQLVQLKNSLDEITGSNDKSSGILPIHSPRDTRKSLKLSWGEYLRSLKEVYMRARACCKRIQAIKPFIAIADTEARQKCLEEELAKEERPEITREDLDENRQAIPHE</sequence>
<evidence type="ECO:0000313" key="2">
    <source>
        <dbReference type="EMBL" id="PBL04070.1"/>
    </source>
</evidence>
<dbReference type="EMBL" id="KZ293644">
    <property type="protein sequence ID" value="PBL04070.1"/>
    <property type="molecule type" value="Genomic_DNA"/>
</dbReference>
<dbReference type="InParanoid" id="A0A2H3E9G2"/>
<evidence type="ECO:0000256" key="1">
    <source>
        <dbReference type="SAM" id="MobiDB-lite"/>
    </source>
</evidence>
<reference evidence="3" key="1">
    <citation type="journal article" date="2017" name="Nat. Ecol. Evol.">
        <title>Genome expansion and lineage-specific genetic innovations in the forest pathogenic fungi Armillaria.</title>
        <authorList>
            <person name="Sipos G."/>
            <person name="Prasanna A.N."/>
            <person name="Walter M.C."/>
            <person name="O'Connor E."/>
            <person name="Balint B."/>
            <person name="Krizsan K."/>
            <person name="Kiss B."/>
            <person name="Hess J."/>
            <person name="Varga T."/>
            <person name="Slot J."/>
            <person name="Riley R."/>
            <person name="Boka B."/>
            <person name="Rigling D."/>
            <person name="Barry K."/>
            <person name="Lee J."/>
            <person name="Mihaltcheva S."/>
            <person name="LaButti K."/>
            <person name="Lipzen A."/>
            <person name="Waldron R."/>
            <person name="Moloney N.M."/>
            <person name="Sperisen C."/>
            <person name="Kredics L."/>
            <person name="Vagvoelgyi C."/>
            <person name="Patrignani A."/>
            <person name="Fitzpatrick D."/>
            <person name="Nagy I."/>
            <person name="Doyle S."/>
            <person name="Anderson J.B."/>
            <person name="Grigoriev I.V."/>
            <person name="Gueldener U."/>
            <person name="Muensterkoetter M."/>
            <person name="Nagy L.G."/>
        </authorList>
    </citation>
    <scope>NUCLEOTIDE SEQUENCE [LARGE SCALE GENOMIC DNA]</scope>
    <source>
        <strain evidence="3">Ar21-2</strain>
    </source>
</reference>
<name>A0A2H3E9G2_ARMGA</name>
<dbReference type="Proteomes" id="UP000217790">
    <property type="component" value="Unassembled WGS sequence"/>
</dbReference>
<evidence type="ECO:0000313" key="3">
    <source>
        <dbReference type="Proteomes" id="UP000217790"/>
    </source>
</evidence>
<proteinExistence type="predicted"/>
<feature type="region of interest" description="Disordered" evidence="1">
    <location>
        <begin position="140"/>
        <end position="164"/>
    </location>
</feature>
<dbReference type="OrthoDB" id="3091147at2759"/>
<keyword evidence="3" id="KW-1185">Reference proteome</keyword>
<dbReference type="AlphaFoldDB" id="A0A2H3E9G2"/>
<accession>A0A2H3E9G2</accession>